<dbReference type="EMBL" id="FOBW01000001">
    <property type="protein sequence ID" value="SEM11468.1"/>
    <property type="molecule type" value="Genomic_DNA"/>
</dbReference>
<dbReference type="STRING" id="930146.SAMN05192533_10162"/>
<organism evidence="1 2">
    <name type="scientific">Mesobacillus persicus</name>
    <dbReference type="NCBI Taxonomy" id="930146"/>
    <lineage>
        <taxon>Bacteria</taxon>
        <taxon>Bacillati</taxon>
        <taxon>Bacillota</taxon>
        <taxon>Bacilli</taxon>
        <taxon>Bacillales</taxon>
        <taxon>Bacillaceae</taxon>
        <taxon>Mesobacillus</taxon>
    </lineage>
</organism>
<dbReference type="Proteomes" id="UP000198553">
    <property type="component" value="Unassembled WGS sequence"/>
</dbReference>
<reference evidence="2" key="1">
    <citation type="submission" date="2016-10" db="EMBL/GenBank/DDBJ databases">
        <authorList>
            <person name="Varghese N."/>
            <person name="Submissions S."/>
        </authorList>
    </citation>
    <scope>NUCLEOTIDE SEQUENCE [LARGE SCALE GENOMIC DNA]</scope>
    <source>
        <strain evidence="2">B48,IBRC-M 10115,DSM 25386,CECT 8001</strain>
    </source>
</reference>
<evidence type="ECO:0000313" key="2">
    <source>
        <dbReference type="Proteomes" id="UP000198553"/>
    </source>
</evidence>
<keyword evidence="2" id="KW-1185">Reference proteome</keyword>
<dbReference type="OrthoDB" id="2897031at2"/>
<sequence>MVIQSNMSSKAIIEIWGTTIDVFKKFNVPIAGDPLKTLVDDDKLPEILKELNQTIGSSSVTCTEGG</sequence>
<name>A0A1H7VRP6_9BACI</name>
<dbReference type="RefSeq" id="WP_090740027.1">
    <property type="nucleotide sequence ID" value="NZ_FOBW01000001.1"/>
</dbReference>
<protein>
    <submittedName>
        <fullName evidence="1">Uncharacterized protein</fullName>
    </submittedName>
</protein>
<proteinExistence type="predicted"/>
<dbReference type="AlphaFoldDB" id="A0A1H7VRP6"/>
<evidence type="ECO:0000313" key="1">
    <source>
        <dbReference type="EMBL" id="SEM11468.1"/>
    </source>
</evidence>
<gene>
    <name evidence="1" type="ORF">SAMN05192533_10162</name>
</gene>
<accession>A0A1H7VRP6</accession>